<protein>
    <submittedName>
        <fullName evidence="2">Polymerase-associated protein</fullName>
    </submittedName>
</protein>
<organism evidence="2">
    <name type="scientific">Drosophila melanogaster sigmavirus</name>
    <dbReference type="NCBI Taxonomy" id="1094373"/>
    <lineage>
        <taxon>Viruses</taxon>
        <taxon>Riboviria</taxon>
        <taxon>Orthornavirae</taxon>
        <taxon>Negarnaviricota</taxon>
        <taxon>Haploviricotina</taxon>
        <taxon>Monjiviricetes</taxon>
        <taxon>Mononegavirales</taxon>
        <taxon>Rhabdoviridae</taxon>
        <taxon>Alpharhabdovirinae</taxon>
        <taxon>Sigmavirus</taxon>
        <taxon>Sigmavirus melanogaster</taxon>
    </lineage>
</organism>
<dbReference type="EMBL" id="MH384277">
    <property type="protein sequence ID" value="AWY11056.1"/>
    <property type="molecule type" value="Viral_cRNA"/>
</dbReference>
<evidence type="ECO:0000313" key="2">
    <source>
        <dbReference type="EMBL" id="AWY11056.1"/>
    </source>
</evidence>
<accession>A0A2Z4QKL9</accession>
<evidence type="ECO:0000256" key="1">
    <source>
        <dbReference type="SAM" id="MobiDB-lite"/>
    </source>
</evidence>
<feature type="region of interest" description="Disordered" evidence="1">
    <location>
        <begin position="189"/>
        <end position="209"/>
    </location>
</feature>
<name>A0A2Z4QKL9_9RHAB</name>
<proteinExistence type="predicted"/>
<reference evidence="2" key="1">
    <citation type="submission" date="2018-05" db="EMBL/GenBank/DDBJ databases">
        <title>Lack of effect of Wolbachia wMel on the prevalence and abundance of the RNA virome of Drosophila melanogaster.</title>
        <authorList>
            <person name="Shi M."/>
            <person name="White V.L."/>
            <person name="Schlub T."/>
            <person name="Eden J.-S."/>
            <person name="Hoffmann A.A."/>
            <person name="Holmes E.C."/>
        </authorList>
    </citation>
    <scope>NUCLEOTIDE SEQUENCE</scope>
    <source>
        <strain evidence="2">COFplus27050</strain>
    </source>
</reference>
<sequence>MNLTQEDERRLALLRERAAAWDHANALGEFESNAELDVYHEGIADPPSIDEMEVGEDRLTLDKILESSIGSESLPNLEDGPPDQEAAYHEGEMYSTMTTSYMDQGNESMDLSAGPTCSTPQPITGIHHKETINGRVTQMVYIGETSDMALINRLQDEFDVLYNMCPNRNRRGEIVHLIVMWSTPLKPSTRYSLSPAQPPGKKRKIVQHSSDPEPEIVFVPEPTSSEQSLPERQIKAYLQRGIELKGKSAEVPNFKITNETLGFSDANLKLLYPDTSLYPDNPVFILEDVFTSTRQLNKIKVNYQLYEPVLPPI</sequence>